<feature type="region of interest" description="Disordered" evidence="1">
    <location>
        <begin position="228"/>
        <end position="274"/>
    </location>
</feature>
<dbReference type="InParanoid" id="A0A2H3EDD0"/>
<reference evidence="3" key="1">
    <citation type="journal article" date="2017" name="Nat. Ecol. Evol.">
        <title>Genome expansion and lineage-specific genetic innovations in the forest pathogenic fungi Armillaria.</title>
        <authorList>
            <person name="Sipos G."/>
            <person name="Prasanna A.N."/>
            <person name="Walter M.C."/>
            <person name="O'Connor E."/>
            <person name="Balint B."/>
            <person name="Krizsan K."/>
            <person name="Kiss B."/>
            <person name="Hess J."/>
            <person name="Varga T."/>
            <person name="Slot J."/>
            <person name="Riley R."/>
            <person name="Boka B."/>
            <person name="Rigling D."/>
            <person name="Barry K."/>
            <person name="Lee J."/>
            <person name="Mihaltcheva S."/>
            <person name="LaButti K."/>
            <person name="Lipzen A."/>
            <person name="Waldron R."/>
            <person name="Moloney N.M."/>
            <person name="Sperisen C."/>
            <person name="Kredics L."/>
            <person name="Vagvoelgyi C."/>
            <person name="Patrignani A."/>
            <person name="Fitzpatrick D."/>
            <person name="Nagy I."/>
            <person name="Doyle S."/>
            <person name="Anderson J.B."/>
            <person name="Grigoriev I.V."/>
            <person name="Gueldener U."/>
            <person name="Muensterkoetter M."/>
            <person name="Nagy L.G."/>
        </authorList>
    </citation>
    <scope>NUCLEOTIDE SEQUENCE [LARGE SCALE GENOMIC DNA]</scope>
    <source>
        <strain evidence="3">Ar21-2</strain>
    </source>
</reference>
<dbReference type="AlphaFoldDB" id="A0A2H3EDD0"/>
<organism evidence="2 3">
    <name type="scientific">Armillaria gallica</name>
    <name type="common">Bulbous honey fungus</name>
    <name type="synonym">Armillaria bulbosa</name>
    <dbReference type="NCBI Taxonomy" id="47427"/>
    <lineage>
        <taxon>Eukaryota</taxon>
        <taxon>Fungi</taxon>
        <taxon>Dikarya</taxon>
        <taxon>Basidiomycota</taxon>
        <taxon>Agaricomycotina</taxon>
        <taxon>Agaricomycetes</taxon>
        <taxon>Agaricomycetidae</taxon>
        <taxon>Agaricales</taxon>
        <taxon>Marasmiineae</taxon>
        <taxon>Physalacriaceae</taxon>
        <taxon>Armillaria</taxon>
    </lineage>
</organism>
<sequence>MSPPPSQDIPVDVFYEILLRCGVQDLCFLWLNCRPVSRNCKDAVEHVFVTKHLKKTWLRVDTGAKPRTGQHDTDVEFQFYRLDPTDSARAIFESYKYKDGIEEALRTGPSLEHPNIVIQIRHEINDTVLPDFRYHSDSDLDLKFEVSFDWKRMYCHFFRELREVQRRLNERHGVMDPWFRSMMLGIDASRISCDVRGERIRRNVLENEGRQVYGDYAGFEKLERKRGFAESEDAYSDESGVDEKEDEVSDSSEASSEEDDSEYSDGPDSDDSSA</sequence>
<dbReference type="STRING" id="47427.A0A2H3EDD0"/>
<evidence type="ECO:0000313" key="2">
    <source>
        <dbReference type="EMBL" id="PBL04251.1"/>
    </source>
</evidence>
<dbReference type="Proteomes" id="UP000217790">
    <property type="component" value="Unassembled WGS sequence"/>
</dbReference>
<proteinExistence type="predicted"/>
<dbReference type="EMBL" id="KZ293644">
    <property type="protein sequence ID" value="PBL04251.1"/>
    <property type="molecule type" value="Genomic_DNA"/>
</dbReference>
<evidence type="ECO:0000256" key="1">
    <source>
        <dbReference type="SAM" id="MobiDB-lite"/>
    </source>
</evidence>
<protein>
    <recommendedName>
        <fullName evidence="4">F-box domain-containing protein</fullName>
    </recommendedName>
</protein>
<feature type="compositionally biased region" description="Acidic residues" evidence="1">
    <location>
        <begin position="230"/>
        <end position="274"/>
    </location>
</feature>
<accession>A0A2H3EDD0</accession>
<evidence type="ECO:0000313" key="3">
    <source>
        <dbReference type="Proteomes" id="UP000217790"/>
    </source>
</evidence>
<keyword evidence="3" id="KW-1185">Reference proteome</keyword>
<dbReference type="OrthoDB" id="2954361at2759"/>
<name>A0A2H3EDD0_ARMGA</name>
<evidence type="ECO:0008006" key="4">
    <source>
        <dbReference type="Google" id="ProtNLM"/>
    </source>
</evidence>
<gene>
    <name evidence="2" type="ORF">ARMGADRAFT_1158113</name>
</gene>